<keyword evidence="4" id="KW-1185">Reference proteome</keyword>
<dbReference type="RefSeq" id="WP_148619106.1">
    <property type="nucleotide sequence ID" value="NZ_CP042912.1"/>
</dbReference>
<evidence type="ECO:0000256" key="2">
    <source>
        <dbReference type="SAM" id="SignalP"/>
    </source>
</evidence>
<feature type="chain" id="PRO_5022937121" description="DUF3300 domain-containing protein" evidence="2">
    <location>
        <begin position="25"/>
        <end position="240"/>
    </location>
</feature>
<organism evidence="3 4">
    <name type="scientific">Mariniblastus fucicola</name>
    <dbReference type="NCBI Taxonomy" id="980251"/>
    <lineage>
        <taxon>Bacteria</taxon>
        <taxon>Pseudomonadati</taxon>
        <taxon>Planctomycetota</taxon>
        <taxon>Planctomycetia</taxon>
        <taxon>Pirellulales</taxon>
        <taxon>Pirellulaceae</taxon>
        <taxon>Mariniblastus</taxon>
    </lineage>
</organism>
<proteinExistence type="predicted"/>
<name>A0A5B9PJ08_9BACT</name>
<keyword evidence="2" id="KW-0732">Signal</keyword>
<accession>A0A5B9PJ08</accession>
<dbReference type="EMBL" id="CP042912">
    <property type="protein sequence ID" value="QEG25240.1"/>
    <property type="molecule type" value="Genomic_DNA"/>
</dbReference>
<evidence type="ECO:0000313" key="4">
    <source>
        <dbReference type="Proteomes" id="UP000322214"/>
    </source>
</evidence>
<protein>
    <recommendedName>
        <fullName evidence="5">DUF3300 domain-containing protein</fullName>
    </recommendedName>
</protein>
<sequence length="240" mass="26842" precursor="true">MQRPLRQLFSAAMITVLSLSCANAQTDPGGIGDLLDADFAPLQTNAQQLPELNSPLIMGEQQVQLPPVPQVFPQQPQSVLETPGAVINQSAPEQLILPDLTIPTPENTAATSREDRRSLKPQFDALSQDRIELLPFDNDDTPSLQARIRIPQMSTPQALNYRSQTYTSRSLLRTLPIQIEFFSETQSFGYQPYGVYRPGGYGYRSYGGAYRPYSGYQPYGRYRPYGGHRDGGRRHHGGRR</sequence>
<evidence type="ECO:0000256" key="1">
    <source>
        <dbReference type="SAM" id="MobiDB-lite"/>
    </source>
</evidence>
<evidence type="ECO:0000313" key="3">
    <source>
        <dbReference type="EMBL" id="QEG25240.1"/>
    </source>
</evidence>
<feature type="region of interest" description="Disordered" evidence="1">
    <location>
        <begin position="221"/>
        <end position="240"/>
    </location>
</feature>
<feature type="signal peptide" evidence="2">
    <location>
        <begin position="1"/>
        <end position="24"/>
    </location>
</feature>
<dbReference type="AlphaFoldDB" id="A0A5B9PJ08"/>
<evidence type="ECO:0008006" key="5">
    <source>
        <dbReference type="Google" id="ProtNLM"/>
    </source>
</evidence>
<dbReference type="STRING" id="980251.GCA_001642875_03798"/>
<gene>
    <name evidence="3" type="ORF">MFFC18_51640</name>
</gene>
<dbReference type="Proteomes" id="UP000322214">
    <property type="component" value="Chromosome"/>
</dbReference>
<dbReference type="PROSITE" id="PS51257">
    <property type="entry name" value="PROKAR_LIPOPROTEIN"/>
    <property type="match status" value="1"/>
</dbReference>
<dbReference type="KEGG" id="mff:MFFC18_51640"/>
<reference evidence="3 4" key="1">
    <citation type="submission" date="2019-08" db="EMBL/GenBank/DDBJ databases">
        <title>Deep-cultivation of Planctomycetes and their phenomic and genomic characterization uncovers novel biology.</title>
        <authorList>
            <person name="Wiegand S."/>
            <person name="Jogler M."/>
            <person name="Boedeker C."/>
            <person name="Pinto D."/>
            <person name="Vollmers J."/>
            <person name="Rivas-Marin E."/>
            <person name="Kohn T."/>
            <person name="Peeters S.H."/>
            <person name="Heuer A."/>
            <person name="Rast P."/>
            <person name="Oberbeckmann S."/>
            <person name="Bunk B."/>
            <person name="Jeske O."/>
            <person name="Meyerdierks A."/>
            <person name="Storesund J.E."/>
            <person name="Kallscheuer N."/>
            <person name="Luecker S."/>
            <person name="Lage O.M."/>
            <person name="Pohl T."/>
            <person name="Merkel B.J."/>
            <person name="Hornburger P."/>
            <person name="Mueller R.-W."/>
            <person name="Bruemmer F."/>
            <person name="Labrenz M."/>
            <person name="Spormann A.M."/>
            <person name="Op den Camp H."/>
            <person name="Overmann J."/>
            <person name="Amann R."/>
            <person name="Jetten M.S.M."/>
            <person name="Mascher T."/>
            <person name="Medema M.H."/>
            <person name="Devos D.P."/>
            <person name="Kaster A.-K."/>
            <person name="Ovreas L."/>
            <person name="Rohde M."/>
            <person name="Galperin M.Y."/>
            <person name="Jogler C."/>
        </authorList>
    </citation>
    <scope>NUCLEOTIDE SEQUENCE [LARGE SCALE GENOMIC DNA]</scope>
    <source>
        <strain evidence="3 4">FC18</strain>
    </source>
</reference>
<feature type="compositionally biased region" description="Basic residues" evidence="1">
    <location>
        <begin position="231"/>
        <end position="240"/>
    </location>
</feature>